<reference evidence="2 3" key="1">
    <citation type="journal article" date="2010" name="Science">
        <title>Genomic comparison of the ants Camponotus floridanus and Harpegnathos saltator.</title>
        <authorList>
            <person name="Bonasio R."/>
            <person name="Zhang G."/>
            <person name="Ye C."/>
            <person name="Mutti N.S."/>
            <person name="Fang X."/>
            <person name="Qin N."/>
            <person name="Donahue G."/>
            <person name="Yang P."/>
            <person name="Li Q."/>
            <person name="Li C."/>
            <person name="Zhang P."/>
            <person name="Huang Z."/>
            <person name="Berger S.L."/>
            <person name="Reinberg D."/>
            <person name="Wang J."/>
            <person name="Liebig J."/>
        </authorList>
    </citation>
    <scope>NUCLEOTIDE SEQUENCE [LARGE SCALE GENOMIC DNA]</scope>
    <source>
        <strain evidence="3">C129</strain>
    </source>
</reference>
<proteinExistence type="predicted"/>
<dbReference type="OrthoDB" id="8192965at2759"/>
<gene>
    <name evidence="2" type="ORF">EAG_00828</name>
</gene>
<sequence length="194" mass="21291">MSEDYQHACERAELLGLSMPSEEEWRQAQAAKNENRGDDDDDGALQDLDYADEKAGRIGGGLDELNSILSTTQKKLNRFKTVCGSLGTLLKVKVGSRSGTPHHKPEEPTPDDSQEAGSQKELGPAADEVMMVETSDDTADVANDPANSGVQPKQIDLSQKMGSHLDKLDSLIMKAENAQYSMQHQTKQMRKFLK</sequence>
<evidence type="ECO:0000313" key="2">
    <source>
        <dbReference type="EMBL" id="EFN64398.1"/>
    </source>
</evidence>
<dbReference type="OMA" id="EDYQHAC"/>
<dbReference type="FunCoup" id="E2AQ64">
    <property type="interactions" value="1"/>
</dbReference>
<dbReference type="Proteomes" id="UP000000311">
    <property type="component" value="Unassembled WGS sequence"/>
</dbReference>
<organism evidence="3">
    <name type="scientific">Camponotus floridanus</name>
    <name type="common">Florida carpenter ant</name>
    <dbReference type="NCBI Taxonomy" id="104421"/>
    <lineage>
        <taxon>Eukaryota</taxon>
        <taxon>Metazoa</taxon>
        <taxon>Ecdysozoa</taxon>
        <taxon>Arthropoda</taxon>
        <taxon>Hexapoda</taxon>
        <taxon>Insecta</taxon>
        <taxon>Pterygota</taxon>
        <taxon>Neoptera</taxon>
        <taxon>Endopterygota</taxon>
        <taxon>Hymenoptera</taxon>
        <taxon>Apocrita</taxon>
        <taxon>Aculeata</taxon>
        <taxon>Formicoidea</taxon>
        <taxon>Formicidae</taxon>
        <taxon>Formicinae</taxon>
        <taxon>Camponotus</taxon>
    </lineage>
</organism>
<feature type="region of interest" description="Disordered" evidence="1">
    <location>
        <begin position="14"/>
        <end position="51"/>
    </location>
</feature>
<keyword evidence="3" id="KW-1185">Reference proteome</keyword>
<evidence type="ECO:0008006" key="4">
    <source>
        <dbReference type="Google" id="ProtNLM"/>
    </source>
</evidence>
<protein>
    <recommendedName>
        <fullName evidence="4">Synaptosomal-associated protein 29</fullName>
    </recommendedName>
</protein>
<dbReference type="KEGG" id="cfo:105254841"/>
<feature type="region of interest" description="Disordered" evidence="1">
    <location>
        <begin position="93"/>
        <end position="126"/>
    </location>
</feature>
<evidence type="ECO:0000313" key="3">
    <source>
        <dbReference type="Proteomes" id="UP000000311"/>
    </source>
</evidence>
<dbReference type="STRING" id="104421.E2AQ64"/>
<accession>E2AQ64</accession>
<dbReference type="EMBL" id="GL441701">
    <property type="protein sequence ID" value="EFN64398.1"/>
    <property type="molecule type" value="Genomic_DNA"/>
</dbReference>
<dbReference type="AlphaFoldDB" id="E2AQ64"/>
<evidence type="ECO:0000256" key="1">
    <source>
        <dbReference type="SAM" id="MobiDB-lite"/>
    </source>
</evidence>
<dbReference type="InParanoid" id="E2AQ64"/>
<name>E2AQ64_CAMFO</name>